<dbReference type="GO" id="GO:0004252">
    <property type="term" value="F:serine-type endopeptidase activity"/>
    <property type="evidence" value="ECO:0007669"/>
    <property type="project" value="InterPro"/>
</dbReference>
<proteinExistence type="predicted"/>
<dbReference type="Proteomes" id="UP000657918">
    <property type="component" value="Unassembled WGS sequence"/>
</dbReference>
<dbReference type="OrthoDB" id="2014869at2759"/>
<dbReference type="InterPro" id="IPR036852">
    <property type="entry name" value="Peptidase_S8/S53_dom_sf"/>
</dbReference>
<dbReference type="AlphaFoldDB" id="A0A835JYL7"/>
<name>A0A835JYL7_9ROSI</name>
<dbReference type="EMBL" id="JADGMS010000009">
    <property type="protein sequence ID" value="KAF9676240.1"/>
    <property type="molecule type" value="Genomic_DNA"/>
</dbReference>
<evidence type="ECO:0000313" key="2">
    <source>
        <dbReference type="Proteomes" id="UP000657918"/>
    </source>
</evidence>
<sequence>MPLSVERKPQVESSIVGGVLDTGVYIDAPSFADKGFGPPPSSWKGACQIGSSFNGCNKHQNHQGLGSIWYTGFGAQHETYKKQILSNFCRHYAD</sequence>
<accession>A0A835JYL7</accession>
<keyword evidence="2" id="KW-1185">Reference proteome</keyword>
<reference evidence="1 2" key="1">
    <citation type="submission" date="2020-10" db="EMBL/GenBank/DDBJ databases">
        <title>Plant Genome Project.</title>
        <authorList>
            <person name="Zhang R.-G."/>
        </authorList>
    </citation>
    <scope>NUCLEOTIDE SEQUENCE [LARGE SCALE GENOMIC DNA]</scope>
    <source>
        <strain evidence="1">FAFU-HL-1</strain>
        <tissue evidence="1">Leaf</tissue>
    </source>
</reference>
<organism evidence="1 2">
    <name type="scientific">Salix dunnii</name>
    <dbReference type="NCBI Taxonomy" id="1413687"/>
    <lineage>
        <taxon>Eukaryota</taxon>
        <taxon>Viridiplantae</taxon>
        <taxon>Streptophyta</taxon>
        <taxon>Embryophyta</taxon>
        <taxon>Tracheophyta</taxon>
        <taxon>Spermatophyta</taxon>
        <taxon>Magnoliopsida</taxon>
        <taxon>eudicotyledons</taxon>
        <taxon>Gunneridae</taxon>
        <taxon>Pentapetalae</taxon>
        <taxon>rosids</taxon>
        <taxon>fabids</taxon>
        <taxon>Malpighiales</taxon>
        <taxon>Salicaceae</taxon>
        <taxon>Saliceae</taxon>
        <taxon>Salix</taxon>
    </lineage>
</organism>
<dbReference type="GO" id="GO:0006508">
    <property type="term" value="P:proteolysis"/>
    <property type="evidence" value="ECO:0007669"/>
    <property type="project" value="InterPro"/>
</dbReference>
<comment type="caution">
    <text evidence="1">The sequence shown here is derived from an EMBL/GenBank/DDBJ whole genome shotgun (WGS) entry which is preliminary data.</text>
</comment>
<evidence type="ECO:0000313" key="1">
    <source>
        <dbReference type="EMBL" id="KAF9676240.1"/>
    </source>
</evidence>
<protein>
    <submittedName>
        <fullName evidence="1">Uncharacterized protein</fullName>
    </submittedName>
</protein>
<gene>
    <name evidence="1" type="ORF">SADUNF_Sadunf09G0118000</name>
</gene>
<dbReference type="Gene3D" id="3.40.50.200">
    <property type="entry name" value="Peptidase S8/S53 domain"/>
    <property type="match status" value="1"/>
</dbReference>